<reference evidence="2 3" key="1">
    <citation type="journal article" date="2016" name="Nat. Commun.">
        <title>Thousands of microbial genomes shed light on interconnected biogeochemical processes in an aquifer system.</title>
        <authorList>
            <person name="Anantharaman K."/>
            <person name="Brown C.T."/>
            <person name="Hug L.A."/>
            <person name="Sharon I."/>
            <person name="Castelle C.J."/>
            <person name="Probst A.J."/>
            <person name="Thomas B.C."/>
            <person name="Singh A."/>
            <person name="Wilkins M.J."/>
            <person name="Karaoz U."/>
            <person name="Brodie E.L."/>
            <person name="Williams K.H."/>
            <person name="Hubbard S.S."/>
            <person name="Banfield J.F."/>
        </authorList>
    </citation>
    <scope>NUCLEOTIDE SEQUENCE [LARGE SCALE GENOMIC DNA]</scope>
</reference>
<sequence length="405" mass="46241">MKILQANKFFYERGGAEKVMFETIRGLRERGHEVSEFSMVSPKNFISNYAGYFIRELPELKSAPSLFAQWKIFSHLFRSSEVERKLKALVLAAKPEVAHLHNIYHQLSASTFVSLKKMKVPMVLTLHDVFPLCPNHSLLYGETMGEKYYKKKLYNCLRYKCIDNKFLPSLAGTLEAYYYRLKKIWDMVDLFICPSQFMKDKMIEYGFPGKKMRVIPNPFSLGAEQAPPLGNKVVYLGRIHYEKGIKIFMEAVKELSGYPALVAGSGPEDVWVNSYIAEHRLQNVDRRGWVSGPSWEAVMREAKVIVVPSLFFENCSLTILEALSHGRLVVAVDRGGNREMIIDGVTGFLAQPEDPTDLARAIKKAMELPAAEAAEMIQRAQALIAKNHNPEQYFKKLLNVYREVL</sequence>
<proteinExistence type="predicted"/>
<dbReference type="PANTHER" id="PTHR45947:SF13">
    <property type="entry name" value="TRANSFERASE"/>
    <property type="match status" value="1"/>
</dbReference>
<protein>
    <recommendedName>
        <fullName evidence="1">Glycosyltransferase subfamily 4-like N-terminal domain-containing protein</fullName>
    </recommendedName>
</protein>
<comment type="caution">
    <text evidence="2">The sequence shown here is derived from an EMBL/GenBank/DDBJ whole genome shotgun (WGS) entry which is preliminary data.</text>
</comment>
<evidence type="ECO:0000313" key="2">
    <source>
        <dbReference type="EMBL" id="OGH69753.1"/>
    </source>
</evidence>
<dbReference type="AlphaFoldDB" id="A0A1F6ME57"/>
<dbReference type="EMBL" id="MFPU01000024">
    <property type="protein sequence ID" value="OGH69753.1"/>
    <property type="molecule type" value="Genomic_DNA"/>
</dbReference>
<dbReference type="Pfam" id="PF13692">
    <property type="entry name" value="Glyco_trans_1_4"/>
    <property type="match status" value="1"/>
</dbReference>
<gene>
    <name evidence="2" type="ORF">A2754_01720</name>
</gene>
<organism evidence="2 3">
    <name type="scientific">Candidatus Magasanikbacteria bacterium RIFCSPHIGHO2_01_FULL_47_8</name>
    <dbReference type="NCBI Taxonomy" id="1798673"/>
    <lineage>
        <taxon>Bacteria</taxon>
        <taxon>Candidatus Magasanikiibacteriota</taxon>
    </lineage>
</organism>
<evidence type="ECO:0000259" key="1">
    <source>
        <dbReference type="Pfam" id="PF13439"/>
    </source>
</evidence>
<dbReference type="SUPFAM" id="SSF53756">
    <property type="entry name" value="UDP-Glycosyltransferase/glycogen phosphorylase"/>
    <property type="match status" value="1"/>
</dbReference>
<name>A0A1F6ME57_9BACT</name>
<dbReference type="PANTHER" id="PTHR45947">
    <property type="entry name" value="SULFOQUINOVOSYL TRANSFERASE SQD2"/>
    <property type="match status" value="1"/>
</dbReference>
<dbReference type="GO" id="GO:0016757">
    <property type="term" value="F:glycosyltransferase activity"/>
    <property type="evidence" value="ECO:0007669"/>
    <property type="project" value="TreeGrafter"/>
</dbReference>
<evidence type="ECO:0000313" key="3">
    <source>
        <dbReference type="Proteomes" id="UP000177953"/>
    </source>
</evidence>
<dbReference type="Pfam" id="PF13439">
    <property type="entry name" value="Glyco_transf_4"/>
    <property type="match status" value="1"/>
</dbReference>
<dbReference type="Gene3D" id="3.40.50.2000">
    <property type="entry name" value="Glycogen Phosphorylase B"/>
    <property type="match status" value="2"/>
</dbReference>
<dbReference type="InterPro" id="IPR050194">
    <property type="entry name" value="Glycosyltransferase_grp1"/>
</dbReference>
<feature type="domain" description="Glycosyltransferase subfamily 4-like N-terminal" evidence="1">
    <location>
        <begin position="14"/>
        <end position="219"/>
    </location>
</feature>
<dbReference type="InterPro" id="IPR028098">
    <property type="entry name" value="Glyco_trans_4-like_N"/>
</dbReference>
<accession>A0A1F6ME57</accession>
<dbReference type="Proteomes" id="UP000177953">
    <property type="component" value="Unassembled WGS sequence"/>
</dbReference>